<dbReference type="HOGENOM" id="CLU_2694518_0_0_1"/>
<accession>A0A0C9X107</accession>
<gene>
    <name evidence="1" type="ORF">K443DRAFT_55377</name>
</gene>
<evidence type="ECO:0000313" key="1">
    <source>
        <dbReference type="EMBL" id="KIJ90247.1"/>
    </source>
</evidence>
<protein>
    <submittedName>
        <fullName evidence="1">Uncharacterized protein</fullName>
    </submittedName>
</protein>
<reference evidence="1 2" key="1">
    <citation type="submission" date="2014-04" db="EMBL/GenBank/DDBJ databases">
        <authorList>
            <consortium name="DOE Joint Genome Institute"/>
            <person name="Kuo A."/>
            <person name="Kohler A."/>
            <person name="Nagy L.G."/>
            <person name="Floudas D."/>
            <person name="Copeland A."/>
            <person name="Barry K.W."/>
            <person name="Cichocki N."/>
            <person name="Veneault-Fourrey C."/>
            <person name="LaButti K."/>
            <person name="Lindquist E.A."/>
            <person name="Lipzen A."/>
            <person name="Lundell T."/>
            <person name="Morin E."/>
            <person name="Murat C."/>
            <person name="Sun H."/>
            <person name="Tunlid A."/>
            <person name="Henrissat B."/>
            <person name="Grigoriev I.V."/>
            <person name="Hibbett D.S."/>
            <person name="Martin F."/>
            <person name="Nordberg H.P."/>
            <person name="Cantor M.N."/>
            <person name="Hua S.X."/>
        </authorList>
    </citation>
    <scope>NUCLEOTIDE SEQUENCE [LARGE SCALE GENOMIC DNA]</scope>
    <source>
        <strain evidence="1 2">LaAM-08-1</strain>
    </source>
</reference>
<dbReference type="OrthoDB" id="3107642at2759"/>
<organism evidence="1 2">
    <name type="scientific">Laccaria amethystina LaAM-08-1</name>
    <dbReference type="NCBI Taxonomy" id="1095629"/>
    <lineage>
        <taxon>Eukaryota</taxon>
        <taxon>Fungi</taxon>
        <taxon>Dikarya</taxon>
        <taxon>Basidiomycota</taxon>
        <taxon>Agaricomycotina</taxon>
        <taxon>Agaricomycetes</taxon>
        <taxon>Agaricomycetidae</taxon>
        <taxon>Agaricales</taxon>
        <taxon>Agaricineae</taxon>
        <taxon>Hydnangiaceae</taxon>
        <taxon>Laccaria</taxon>
    </lineage>
</organism>
<feature type="non-terminal residue" evidence="1">
    <location>
        <position position="60"/>
    </location>
</feature>
<reference evidence="2" key="2">
    <citation type="submission" date="2015-01" db="EMBL/GenBank/DDBJ databases">
        <title>Evolutionary Origins and Diversification of the Mycorrhizal Mutualists.</title>
        <authorList>
            <consortium name="DOE Joint Genome Institute"/>
            <consortium name="Mycorrhizal Genomics Consortium"/>
            <person name="Kohler A."/>
            <person name="Kuo A."/>
            <person name="Nagy L.G."/>
            <person name="Floudas D."/>
            <person name="Copeland A."/>
            <person name="Barry K.W."/>
            <person name="Cichocki N."/>
            <person name="Veneault-Fourrey C."/>
            <person name="LaButti K."/>
            <person name="Lindquist E.A."/>
            <person name="Lipzen A."/>
            <person name="Lundell T."/>
            <person name="Morin E."/>
            <person name="Murat C."/>
            <person name="Riley R."/>
            <person name="Ohm R."/>
            <person name="Sun H."/>
            <person name="Tunlid A."/>
            <person name="Henrissat B."/>
            <person name="Grigoriev I.V."/>
            <person name="Hibbett D.S."/>
            <person name="Martin F."/>
        </authorList>
    </citation>
    <scope>NUCLEOTIDE SEQUENCE [LARGE SCALE GENOMIC DNA]</scope>
    <source>
        <strain evidence="2">LaAM-08-1</strain>
    </source>
</reference>
<dbReference type="Proteomes" id="UP000054477">
    <property type="component" value="Unassembled WGS sequence"/>
</dbReference>
<dbReference type="EMBL" id="KN839239">
    <property type="protein sequence ID" value="KIJ90247.1"/>
    <property type="molecule type" value="Genomic_DNA"/>
</dbReference>
<name>A0A0C9X107_9AGAR</name>
<proteinExistence type="predicted"/>
<sequence length="60" mass="6687">VREAKKGQRPNGGDPQSCHEVNTCVGLFLYTCKRCSDSLQSPPTGRVQVPIYLLRRVLTI</sequence>
<dbReference type="AlphaFoldDB" id="A0A0C9X107"/>
<keyword evidence="2" id="KW-1185">Reference proteome</keyword>
<feature type="non-terminal residue" evidence="1">
    <location>
        <position position="1"/>
    </location>
</feature>
<evidence type="ECO:0000313" key="2">
    <source>
        <dbReference type="Proteomes" id="UP000054477"/>
    </source>
</evidence>